<comment type="caution">
    <text evidence="1">The sequence shown here is derived from an EMBL/GenBank/DDBJ whole genome shotgun (WGS) entry which is preliminary data.</text>
</comment>
<organism evidence="1 2">
    <name type="scientific">Vaccinium darrowii</name>
    <dbReference type="NCBI Taxonomy" id="229202"/>
    <lineage>
        <taxon>Eukaryota</taxon>
        <taxon>Viridiplantae</taxon>
        <taxon>Streptophyta</taxon>
        <taxon>Embryophyta</taxon>
        <taxon>Tracheophyta</taxon>
        <taxon>Spermatophyta</taxon>
        <taxon>Magnoliopsida</taxon>
        <taxon>eudicotyledons</taxon>
        <taxon>Gunneridae</taxon>
        <taxon>Pentapetalae</taxon>
        <taxon>asterids</taxon>
        <taxon>Ericales</taxon>
        <taxon>Ericaceae</taxon>
        <taxon>Vaccinioideae</taxon>
        <taxon>Vaccinieae</taxon>
        <taxon>Vaccinium</taxon>
    </lineage>
</organism>
<protein>
    <submittedName>
        <fullName evidence="1">Uncharacterized protein</fullName>
    </submittedName>
</protein>
<name>A0ACB7WY04_9ERIC</name>
<proteinExistence type="predicted"/>
<dbReference type="EMBL" id="CM037152">
    <property type="protein sequence ID" value="KAH7833302.1"/>
    <property type="molecule type" value="Genomic_DNA"/>
</dbReference>
<reference evidence="1 2" key="1">
    <citation type="journal article" date="2021" name="Hortic Res">
        <title>High-quality reference genome and annotation aids understanding of berry development for evergreen blueberry (Vaccinium darrowii).</title>
        <authorList>
            <person name="Yu J."/>
            <person name="Hulse-Kemp A.M."/>
            <person name="Babiker E."/>
            <person name="Staton M."/>
        </authorList>
    </citation>
    <scope>NUCLEOTIDE SEQUENCE [LARGE SCALE GENOMIC DNA]</scope>
    <source>
        <strain evidence="2">cv. NJ 8807/NJ 8810</strain>
        <tissue evidence="1">Young leaf</tissue>
    </source>
</reference>
<dbReference type="Proteomes" id="UP000828048">
    <property type="component" value="Chromosome 2"/>
</dbReference>
<evidence type="ECO:0000313" key="1">
    <source>
        <dbReference type="EMBL" id="KAH7833302.1"/>
    </source>
</evidence>
<keyword evidence="2" id="KW-1185">Reference proteome</keyword>
<evidence type="ECO:0000313" key="2">
    <source>
        <dbReference type="Proteomes" id="UP000828048"/>
    </source>
</evidence>
<gene>
    <name evidence="1" type="ORF">Vadar_004962</name>
</gene>
<sequence>MDSQQQSQSNRSKTKTKSNGEKQARRLWTVKEEEALLACMLEEFADGATGELAEDPPEIESQFVDLDDISISIGTNECYTPRFANGEFVHVTQNFSDLGGGMQGGSPSTPTSHVNTPMQPTVGGKTTRINPPAKKAKKMSRADAKQAALNDIIGSYMAENKEVMAELIHAVGFEQRLADKRNGVFPELQKLPIPMEDQFAANSLILATDERVIEFYSIPEQMRQVNVNDDIRASWTVSGLCLSSLWAVFAAVVCFVAVTAAVFWVMFVASTAAVFRVVFEQFSGLTLLQFSG</sequence>
<accession>A0ACB7WY04</accession>